<dbReference type="SMART" id="SM00448">
    <property type="entry name" value="REC"/>
    <property type="match status" value="1"/>
</dbReference>
<dbReference type="Proteomes" id="UP000021315">
    <property type="component" value="Unassembled WGS sequence"/>
</dbReference>
<dbReference type="PRINTS" id="PR00344">
    <property type="entry name" value="BCTRLSENSOR"/>
</dbReference>
<dbReference type="InterPro" id="IPR003594">
    <property type="entry name" value="HATPase_dom"/>
</dbReference>
<dbReference type="InterPro" id="IPR011006">
    <property type="entry name" value="CheY-like_superfamily"/>
</dbReference>
<evidence type="ECO:0000313" key="7">
    <source>
        <dbReference type="EMBL" id="KFB76556.1"/>
    </source>
</evidence>
<dbReference type="Pfam" id="PF00072">
    <property type="entry name" value="Response_reg"/>
    <property type="match status" value="1"/>
</dbReference>
<dbReference type="SMART" id="SM00387">
    <property type="entry name" value="HATPase_c"/>
    <property type="match status" value="1"/>
</dbReference>
<accession>A0A080M6I3</accession>
<dbReference type="EMBL" id="JDST02000052">
    <property type="protein sequence ID" value="KFB76556.1"/>
    <property type="molecule type" value="Genomic_DNA"/>
</dbReference>
<evidence type="ECO:0000259" key="6">
    <source>
        <dbReference type="PROSITE" id="PS50110"/>
    </source>
</evidence>
<dbReference type="PROSITE" id="PS50110">
    <property type="entry name" value="RESPONSE_REGULATORY"/>
    <property type="match status" value="1"/>
</dbReference>
<evidence type="ECO:0000259" key="5">
    <source>
        <dbReference type="PROSITE" id="PS50109"/>
    </source>
</evidence>
<dbReference type="Pfam" id="PF02518">
    <property type="entry name" value="HATPase_c"/>
    <property type="match status" value="1"/>
</dbReference>
<name>A0A080M6I3_9PROT</name>
<dbReference type="InterPro" id="IPR001789">
    <property type="entry name" value="Sig_transdc_resp-reg_receiver"/>
</dbReference>
<dbReference type="GO" id="GO:0000160">
    <property type="term" value="P:phosphorelay signal transduction system"/>
    <property type="evidence" value="ECO:0007669"/>
    <property type="project" value="InterPro"/>
</dbReference>
<keyword evidence="8" id="KW-1185">Reference proteome</keyword>
<reference evidence="7" key="1">
    <citation type="submission" date="2014-02" db="EMBL/GenBank/DDBJ databases">
        <title>Expanding our view of genomic diversity in Candidatus Accumulibacter clades.</title>
        <authorList>
            <person name="Skennerton C.T."/>
            <person name="Barr J.J."/>
            <person name="Slater F.R."/>
            <person name="Bond P.L."/>
            <person name="Tyson G.W."/>
        </authorList>
    </citation>
    <scope>NUCLEOTIDE SEQUENCE [LARGE SCALE GENOMIC DNA]</scope>
</reference>
<dbReference type="InterPro" id="IPR036890">
    <property type="entry name" value="HATPase_C_sf"/>
</dbReference>
<dbReference type="Gene3D" id="3.30.565.10">
    <property type="entry name" value="Histidine kinase-like ATPase, C-terminal domain"/>
    <property type="match status" value="1"/>
</dbReference>
<feature type="domain" description="Histidine kinase" evidence="5">
    <location>
        <begin position="1"/>
        <end position="76"/>
    </location>
</feature>
<dbReference type="PANTHER" id="PTHR45339">
    <property type="entry name" value="HYBRID SIGNAL TRANSDUCTION HISTIDINE KINASE J"/>
    <property type="match status" value="1"/>
</dbReference>
<sequence length="222" mass="24209">MCFSVRDSGVGLSAEDRTHIFDASTQADFSHARRYGGTGLGLAISQQIVTLMAGTMGAHSTPGKGSTFWFEVPFQAAQQNPANAAARPLASAVERRLSGQVLLVEDNAVNQLVTQAFLEAFGWQVSLAENGLQAVERTAVQRLDLVLMDCQMPEIDGFEATRRIRARERALGTSEQYGIPIIALMANAFEGDRERCFSTGMNDFIAKPFKQAELYSVLASWL</sequence>
<proteinExistence type="predicted"/>
<comment type="caution">
    <text evidence="7">The sequence shown here is derived from an EMBL/GenBank/DDBJ whole genome shotgun (WGS) entry which is preliminary data.</text>
</comment>
<dbReference type="AlphaFoldDB" id="A0A080M6I3"/>
<dbReference type="SUPFAM" id="SSF55874">
    <property type="entry name" value="ATPase domain of HSP90 chaperone/DNA topoisomerase II/histidine kinase"/>
    <property type="match status" value="1"/>
</dbReference>
<keyword evidence="3 4" id="KW-0597">Phosphoprotein</keyword>
<dbReference type="PANTHER" id="PTHR45339:SF3">
    <property type="entry name" value="HISTIDINE KINASE"/>
    <property type="match status" value="1"/>
</dbReference>
<protein>
    <recommendedName>
        <fullName evidence="2">histidine kinase</fullName>
        <ecNumber evidence="2">2.7.13.3</ecNumber>
    </recommendedName>
</protein>
<dbReference type="PROSITE" id="PS50109">
    <property type="entry name" value="HIS_KIN"/>
    <property type="match status" value="1"/>
</dbReference>
<gene>
    <name evidence="7" type="primary">luxQ_5</name>
    <name evidence="7" type="ORF">AW06_002382</name>
</gene>
<evidence type="ECO:0000256" key="2">
    <source>
        <dbReference type="ARBA" id="ARBA00012438"/>
    </source>
</evidence>
<dbReference type="EC" id="2.7.13.3" evidence="2"/>
<organism evidence="7 8">
    <name type="scientific">Candidatus Accumulibacter cognatus</name>
    <dbReference type="NCBI Taxonomy" id="2954383"/>
    <lineage>
        <taxon>Bacteria</taxon>
        <taxon>Pseudomonadati</taxon>
        <taxon>Pseudomonadota</taxon>
        <taxon>Betaproteobacteria</taxon>
        <taxon>Candidatus Accumulibacter</taxon>
    </lineage>
</organism>
<dbReference type="InterPro" id="IPR004358">
    <property type="entry name" value="Sig_transdc_His_kin-like_C"/>
</dbReference>
<keyword evidence="7" id="KW-0808">Transferase</keyword>
<evidence type="ECO:0000313" key="8">
    <source>
        <dbReference type="Proteomes" id="UP000021315"/>
    </source>
</evidence>
<evidence type="ECO:0000256" key="1">
    <source>
        <dbReference type="ARBA" id="ARBA00000085"/>
    </source>
</evidence>
<dbReference type="STRING" id="1453999.AW06_002382"/>
<dbReference type="GO" id="GO:0004673">
    <property type="term" value="F:protein histidine kinase activity"/>
    <property type="evidence" value="ECO:0007669"/>
    <property type="project" value="UniProtKB-EC"/>
</dbReference>
<dbReference type="Gene3D" id="3.40.50.2300">
    <property type="match status" value="1"/>
</dbReference>
<evidence type="ECO:0000256" key="3">
    <source>
        <dbReference type="ARBA" id="ARBA00022553"/>
    </source>
</evidence>
<evidence type="ECO:0000256" key="4">
    <source>
        <dbReference type="PROSITE-ProRule" id="PRU00169"/>
    </source>
</evidence>
<dbReference type="InterPro" id="IPR005467">
    <property type="entry name" value="His_kinase_dom"/>
</dbReference>
<dbReference type="CDD" id="cd17546">
    <property type="entry name" value="REC_hyHK_CKI1_RcsC-like"/>
    <property type="match status" value="1"/>
</dbReference>
<keyword evidence="7" id="KW-0418">Kinase</keyword>
<feature type="modified residue" description="4-aspartylphosphate" evidence="4">
    <location>
        <position position="149"/>
    </location>
</feature>
<dbReference type="SUPFAM" id="SSF52172">
    <property type="entry name" value="CheY-like"/>
    <property type="match status" value="1"/>
</dbReference>
<feature type="domain" description="Response regulatory" evidence="6">
    <location>
        <begin position="100"/>
        <end position="222"/>
    </location>
</feature>
<comment type="catalytic activity">
    <reaction evidence="1">
        <text>ATP + protein L-histidine = ADP + protein N-phospho-L-histidine.</text>
        <dbReference type="EC" id="2.7.13.3"/>
    </reaction>
</comment>